<dbReference type="Proteomes" id="UP001595956">
    <property type="component" value="Unassembled WGS sequence"/>
</dbReference>
<evidence type="ECO:0000313" key="3">
    <source>
        <dbReference type="Proteomes" id="UP001595956"/>
    </source>
</evidence>
<dbReference type="PANTHER" id="PTHR43130:SF3">
    <property type="entry name" value="HTH-TYPE TRANSCRIPTIONAL REGULATOR RV1931C"/>
    <property type="match status" value="1"/>
</dbReference>
<evidence type="ECO:0000313" key="2">
    <source>
        <dbReference type="EMBL" id="MFC5494969.1"/>
    </source>
</evidence>
<name>A0ABW0N300_9ACTN</name>
<reference evidence="3" key="1">
    <citation type="journal article" date="2019" name="Int. J. Syst. Evol. Microbiol.">
        <title>The Global Catalogue of Microorganisms (GCM) 10K type strain sequencing project: providing services to taxonomists for standard genome sequencing and annotation.</title>
        <authorList>
            <consortium name="The Broad Institute Genomics Platform"/>
            <consortium name="The Broad Institute Genome Sequencing Center for Infectious Disease"/>
            <person name="Wu L."/>
            <person name="Ma J."/>
        </authorList>
    </citation>
    <scope>NUCLEOTIDE SEQUENCE [LARGE SCALE GENOMIC DNA]</scope>
    <source>
        <strain evidence="3">KACC 13778</strain>
    </source>
</reference>
<accession>A0ABW0N300</accession>
<dbReference type="GO" id="GO:0016829">
    <property type="term" value="F:lyase activity"/>
    <property type="evidence" value="ECO:0007669"/>
    <property type="project" value="UniProtKB-KW"/>
</dbReference>
<dbReference type="CDD" id="cd03139">
    <property type="entry name" value="GATase1_PfpI_2"/>
    <property type="match status" value="1"/>
</dbReference>
<dbReference type="SUPFAM" id="SSF52317">
    <property type="entry name" value="Class I glutamine amidotransferase-like"/>
    <property type="match status" value="1"/>
</dbReference>
<comment type="caution">
    <text evidence="2">The sequence shown here is derived from an EMBL/GenBank/DDBJ whole genome shotgun (WGS) entry which is preliminary data.</text>
</comment>
<organism evidence="2 3">
    <name type="scientific">Nocardioides caricicola</name>
    <dbReference type="NCBI Taxonomy" id="634770"/>
    <lineage>
        <taxon>Bacteria</taxon>
        <taxon>Bacillati</taxon>
        <taxon>Actinomycetota</taxon>
        <taxon>Actinomycetes</taxon>
        <taxon>Propionibacteriales</taxon>
        <taxon>Nocardioidaceae</taxon>
        <taxon>Nocardioides</taxon>
    </lineage>
</organism>
<proteinExistence type="predicted"/>
<dbReference type="InterPro" id="IPR029062">
    <property type="entry name" value="Class_I_gatase-like"/>
</dbReference>
<dbReference type="EC" id="4.2.1.-" evidence="2"/>
<dbReference type="Gene3D" id="3.40.50.880">
    <property type="match status" value="1"/>
</dbReference>
<dbReference type="RefSeq" id="WP_345174510.1">
    <property type="nucleotide sequence ID" value="NZ_BAABFQ010000005.1"/>
</dbReference>
<dbReference type="InterPro" id="IPR052158">
    <property type="entry name" value="INH-QAR"/>
</dbReference>
<dbReference type="PANTHER" id="PTHR43130">
    <property type="entry name" value="ARAC-FAMILY TRANSCRIPTIONAL REGULATOR"/>
    <property type="match status" value="1"/>
</dbReference>
<keyword evidence="3" id="KW-1185">Reference proteome</keyword>
<dbReference type="Pfam" id="PF01965">
    <property type="entry name" value="DJ-1_PfpI"/>
    <property type="match status" value="1"/>
</dbReference>
<sequence length="199" mass="20800">MALVSQRTVAILAFDDMEVLDFAGPYEVFNVAGELGEGNPFSVHSVGVTGDPVAGRGGFTVLPTYAIAGAPIPDLVVVPGGAGSRALMTDERVLAWLRERAAEAELLLSVCTGALVLGAAGLLAGKPATTHHDAFDELAAVSPTTKVVRGQRFVRSSETILTSAGVSAGVDLALHVVQLLAGQETRDRTVTEMEWMWQS</sequence>
<protein>
    <submittedName>
        <fullName evidence="2">DJ-1/PfpI family protein</fullName>
        <ecNumber evidence="2">4.2.1.-</ecNumber>
    </submittedName>
</protein>
<gene>
    <name evidence="2" type="ORF">ACFPKY_17795</name>
</gene>
<evidence type="ECO:0000259" key="1">
    <source>
        <dbReference type="Pfam" id="PF01965"/>
    </source>
</evidence>
<dbReference type="EMBL" id="JBHSMD010000006">
    <property type="protein sequence ID" value="MFC5494969.1"/>
    <property type="molecule type" value="Genomic_DNA"/>
</dbReference>
<feature type="domain" description="DJ-1/PfpI" evidence="1">
    <location>
        <begin position="8"/>
        <end position="178"/>
    </location>
</feature>
<dbReference type="InterPro" id="IPR002818">
    <property type="entry name" value="DJ-1/PfpI"/>
</dbReference>
<keyword evidence="2" id="KW-0456">Lyase</keyword>